<protein>
    <recommendedName>
        <fullName evidence="11">PHD-type domain-containing protein</fullName>
    </recommendedName>
</protein>
<comment type="subcellular location">
    <subcellularLocation>
        <location evidence="1">Nucleus</location>
    </subcellularLocation>
</comment>
<evidence type="ECO:0000256" key="3">
    <source>
        <dbReference type="ARBA" id="ARBA00022737"/>
    </source>
</evidence>
<dbReference type="VEuPathDB" id="VectorBase:LOC119172383"/>
<feature type="region of interest" description="Disordered" evidence="10">
    <location>
        <begin position="342"/>
        <end position="413"/>
    </location>
</feature>
<keyword evidence="5" id="KW-0862">Zinc</keyword>
<dbReference type="PANTHER" id="PTHR45888">
    <property type="entry name" value="HL01030P-RELATED"/>
    <property type="match status" value="1"/>
</dbReference>
<evidence type="ECO:0000256" key="6">
    <source>
        <dbReference type="ARBA" id="ARBA00023015"/>
    </source>
</evidence>
<dbReference type="EMBL" id="JABSTU010000008">
    <property type="protein sequence ID" value="KAH8023971.1"/>
    <property type="molecule type" value="Genomic_DNA"/>
</dbReference>
<feature type="region of interest" description="Disordered" evidence="10">
    <location>
        <begin position="146"/>
        <end position="233"/>
    </location>
</feature>
<dbReference type="InterPro" id="IPR019787">
    <property type="entry name" value="Znf_PHD-finger"/>
</dbReference>
<accession>A0A9J6DPG6</accession>
<gene>
    <name evidence="12" type="ORF">HPB51_020644</name>
</gene>
<evidence type="ECO:0000256" key="1">
    <source>
        <dbReference type="ARBA" id="ARBA00004123"/>
    </source>
</evidence>
<dbReference type="InterPro" id="IPR013083">
    <property type="entry name" value="Znf_RING/FYVE/PHD"/>
</dbReference>
<evidence type="ECO:0000256" key="7">
    <source>
        <dbReference type="ARBA" id="ARBA00023163"/>
    </source>
</evidence>
<sequence>MTMGWLDDGSTRCVVCVKCGATEPGNGSQWQNNYTQCGPCWSATTCPLCLLKYKESELVILCVQCERWMHGMCDQISSEEDAERCAEYGYNCPYCRPKDELPPHLLMDYTEPLPVPVKQKPTVPQFYMDGVYLSETGIQLIKALTIEQPKRQRARRPRQPSGGQPAASQGSTTTPPQSSLSTGLFGFRGRLSTEDSEDGSKDLMDVDVEPKMEVDEETKLTSEEVAKQDAESELKKKRQRKLQKLGIGGFVAKARSRSVSAKEQDVTLPLAGAGETSSEAALAALSGDVVAPAPEPAAEATGTTAEKPKRRRRVKKKNPLEDSFPLYLQEAFFGQSLLAASKTEQGPDMPSEDDEDSAMGRSEDNSILVLETSQGKSEDARIPSDSGAPSPALHTVGGSKRESPALHDDGTCTPIKHKQLKVTNKSRKAFRGPKTGRYPQVEAALLEYIKSLCADGCAVSIELLRNQARIIARKEGIPAFKKTGISNALDGTEDDVVHKNDKREHAEAGDESDDAAMSDVYGSLDSGSE</sequence>
<evidence type="ECO:0000313" key="12">
    <source>
        <dbReference type="EMBL" id="KAH8023971.1"/>
    </source>
</evidence>
<dbReference type="GO" id="GO:0044666">
    <property type="term" value="C:MLL3/4 complex"/>
    <property type="evidence" value="ECO:0007669"/>
    <property type="project" value="TreeGrafter"/>
</dbReference>
<dbReference type="PANTHER" id="PTHR45888:SF6">
    <property type="entry name" value="HL01030P-RELATED"/>
    <property type="match status" value="1"/>
</dbReference>
<dbReference type="AlphaFoldDB" id="A0A9J6DPG6"/>
<dbReference type="GO" id="GO:0045944">
    <property type="term" value="P:positive regulation of transcription by RNA polymerase II"/>
    <property type="evidence" value="ECO:0007669"/>
    <property type="project" value="TreeGrafter"/>
</dbReference>
<evidence type="ECO:0000259" key="11">
    <source>
        <dbReference type="PROSITE" id="PS50016"/>
    </source>
</evidence>
<keyword evidence="7" id="KW-0804">Transcription</keyword>
<feature type="compositionally biased region" description="Basic residues" evidence="10">
    <location>
        <begin position="308"/>
        <end position="317"/>
    </location>
</feature>
<feature type="compositionally biased region" description="Basic and acidic residues" evidence="10">
    <location>
        <begin position="198"/>
        <end position="233"/>
    </location>
</feature>
<keyword evidence="8" id="KW-0539">Nucleus</keyword>
<dbReference type="PROSITE" id="PS50016">
    <property type="entry name" value="ZF_PHD_2"/>
    <property type="match status" value="1"/>
</dbReference>
<feature type="region of interest" description="Disordered" evidence="10">
    <location>
        <begin position="293"/>
        <end position="318"/>
    </location>
</feature>
<feature type="compositionally biased region" description="Basic and acidic residues" evidence="10">
    <location>
        <begin position="399"/>
        <end position="410"/>
    </location>
</feature>
<reference evidence="12" key="2">
    <citation type="submission" date="2021-09" db="EMBL/GenBank/DDBJ databases">
        <authorList>
            <person name="Jia N."/>
            <person name="Wang J."/>
            <person name="Shi W."/>
            <person name="Du L."/>
            <person name="Sun Y."/>
            <person name="Zhan W."/>
            <person name="Jiang J."/>
            <person name="Wang Q."/>
            <person name="Zhang B."/>
            <person name="Ji P."/>
            <person name="Sakyi L.B."/>
            <person name="Cui X."/>
            <person name="Yuan T."/>
            <person name="Jiang B."/>
            <person name="Yang W."/>
            <person name="Lam T.T.-Y."/>
            <person name="Chang Q."/>
            <person name="Ding S."/>
            <person name="Wang X."/>
            <person name="Zhu J."/>
            <person name="Ruan X."/>
            <person name="Zhao L."/>
            <person name="Wei J."/>
            <person name="Que T."/>
            <person name="Du C."/>
            <person name="Cheng J."/>
            <person name="Dai P."/>
            <person name="Han X."/>
            <person name="Huang E."/>
            <person name="Gao Y."/>
            <person name="Liu J."/>
            <person name="Shao H."/>
            <person name="Ye R."/>
            <person name="Li L."/>
            <person name="Wei W."/>
            <person name="Wang X."/>
            <person name="Wang C."/>
            <person name="Huo Q."/>
            <person name="Li W."/>
            <person name="Guo W."/>
            <person name="Chen H."/>
            <person name="Chen S."/>
            <person name="Zhou L."/>
            <person name="Zhou L."/>
            <person name="Ni X."/>
            <person name="Tian J."/>
            <person name="Zhou Y."/>
            <person name="Sheng Y."/>
            <person name="Liu T."/>
            <person name="Pan Y."/>
            <person name="Xia L."/>
            <person name="Li J."/>
            <person name="Zhao F."/>
            <person name="Cao W."/>
        </authorList>
    </citation>
    <scope>NUCLEOTIDE SEQUENCE</scope>
    <source>
        <strain evidence="12">Rmic-2018</strain>
        <tissue evidence="12">Larvae</tissue>
    </source>
</reference>
<keyword evidence="3" id="KW-0677">Repeat</keyword>
<feature type="compositionally biased region" description="Low complexity" evidence="10">
    <location>
        <begin position="159"/>
        <end position="184"/>
    </location>
</feature>
<feature type="domain" description="PHD-type" evidence="11">
    <location>
        <begin position="43"/>
        <end position="98"/>
    </location>
</feature>
<feature type="compositionally biased region" description="Low complexity" evidence="10">
    <location>
        <begin position="296"/>
        <end position="305"/>
    </location>
</feature>
<keyword evidence="4 9" id="KW-0863">Zinc-finger</keyword>
<keyword evidence="13" id="KW-1185">Reference proteome</keyword>
<name>A0A9J6DPG6_RHIMP</name>
<reference evidence="12" key="1">
    <citation type="journal article" date="2020" name="Cell">
        <title>Large-Scale Comparative Analyses of Tick Genomes Elucidate Their Genetic Diversity and Vector Capacities.</title>
        <authorList>
            <consortium name="Tick Genome and Microbiome Consortium (TIGMIC)"/>
            <person name="Jia N."/>
            <person name="Wang J."/>
            <person name="Shi W."/>
            <person name="Du L."/>
            <person name="Sun Y."/>
            <person name="Zhan W."/>
            <person name="Jiang J.F."/>
            <person name="Wang Q."/>
            <person name="Zhang B."/>
            <person name="Ji P."/>
            <person name="Bell-Sakyi L."/>
            <person name="Cui X.M."/>
            <person name="Yuan T.T."/>
            <person name="Jiang B.G."/>
            <person name="Yang W.F."/>
            <person name="Lam T.T."/>
            <person name="Chang Q.C."/>
            <person name="Ding S.J."/>
            <person name="Wang X.J."/>
            <person name="Zhu J.G."/>
            <person name="Ruan X.D."/>
            <person name="Zhao L."/>
            <person name="Wei J.T."/>
            <person name="Ye R.Z."/>
            <person name="Que T.C."/>
            <person name="Du C.H."/>
            <person name="Zhou Y.H."/>
            <person name="Cheng J.X."/>
            <person name="Dai P.F."/>
            <person name="Guo W.B."/>
            <person name="Han X.H."/>
            <person name="Huang E.J."/>
            <person name="Li L.F."/>
            <person name="Wei W."/>
            <person name="Gao Y.C."/>
            <person name="Liu J.Z."/>
            <person name="Shao H.Z."/>
            <person name="Wang X."/>
            <person name="Wang C.C."/>
            <person name="Yang T.C."/>
            <person name="Huo Q.B."/>
            <person name="Li W."/>
            <person name="Chen H.Y."/>
            <person name="Chen S.E."/>
            <person name="Zhou L.G."/>
            <person name="Ni X.B."/>
            <person name="Tian J.H."/>
            <person name="Sheng Y."/>
            <person name="Liu T."/>
            <person name="Pan Y.S."/>
            <person name="Xia L.Y."/>
            <person name="Li J."/>
            <person name="Zhao F."/>
            <person name="Cao W.C."/>
        </authorList>
    </citation>
    <scope>NUCLEOTIDE SEQUENCE</scope>
    <source>
        <strain evidence="12">Rmic-2018</strain>
    </source>
</reference>
<dbReference type="CDD" id="cd15514">
    <property type="entry name" value="PHD6_KMT2C_like"/>
    <property type="match status" value="1"/>
</dbReference>
<evidence type="ECO:0000256" key="10">
    <source>
        <dbReference type="SAM" id="MobiDB-lite"/>
    </source>
</evidence>
<evidence type="ECO:0000256" key="5">
    <source>
        <dbReference type="ARBA" id="ARBA00022833"/>
    </source>
</evidence>
<dbReference type="InterPro" id="IPR011011">
    <property type="entry name" value="Znf_FYVE_PHD"/>
</dbReference>
<comment type="caution">
    <text evidence="12">The sequence shown here is derived from an EMBL/GenBank/DDBJ whole genome shotgun (WGS) entry which is preliminary data.</text>
</comment>
<evidence type="ECO:0000256" key="2">
    <source>
        <dbReference type="ARBA" id="ARBA00022723"/>
    </source>
</evidence>
<evidence type="ECO:0000256" key="8">
    <source>
        <dbReference type="ARBA" id="ARBA00023242"/>
    </source>
</evidence>
<dbReference type="Gene3D" id="3.30.40.10">
    <property type="entry name" value="Zinc/RING finger domain, C3HC4 (zinc finger)"/>
    <property type="match status" value="1"/>
</dbReference>
<dbReference type="GO" id="GO:0008270">
    <property type="term" value="F:zinc ion binding"/>
    <property type="evidence" value="ECO:0007669"/>
    <property type="project" value="UniProtKB-KW"/>
</dbReference>
<feature type="compositionally biased region" description="Basic and acidic residues" evidence="10">
    <location>
        <begin position="495"/>
        <end position="508"/>
    </location>
</feature>
<evidence type="ECO:0000256" key="9">
    <source>
        <dbReference type="PROSITE-ProRule" id="PRU00146"/>
    </source>
</evidence>
<keyword evidence="6" id="KW-0805">Transcription regulation</keyword>
<evidence type="ECO:0000256" key="4">
    <source>
        <dbReference type="ARBA" id="ARBA00022771"/>
    </source>
</evidence>
<feature type="region of interest" description="Disordered" evidence="10">
    <location>
        <begin position="490"/>
        <end position="529"/>
    </location>
</feature>
<organism evidence="12 13">
    <name type="scientific">Rhipicephalus microplus</name>
    <name type="common">Cattle tick</name>
    <name type="synonym">Boophilus microplus</name>
    <dbReference type="NCBI Taxonomy" id="6941"/>
    <lineage>
        <taxon>Eukaryota</taxon>
        <taxon>Metazoa</taxon>
        <taxon>Ecdysozoa</taxon>
        <taxon>Arthropoda</taxon>
        <taxon>Chelicerata</taxon>
        <taxon>Arachnida</taxon>
        <taxon>Acari</taxon>
        <taxon>Parasitiformes</taxon>
        <taxon>Ixodida</taxon>
        <taxon>Ixodoidea</taxon>
        <taxon>Ixodidae</taxon>
        <taxon>Rhipicephalinae</taxon>
        <taxon>Rhipicephalus</taxon>
        <taxon>Boophilus</taxon>
    </lineage>
</organism>
<dbReference type="GO" id="GO:0042800">
    <property type="term" value="F:histone H3K4 methyltransferase activity"/>
    <property type="evidence" value="ECO:0007669"/>
    <property type="project" value="TreeGrafter"/>
</dbReference>
<dbReference type="GO" id="GO:0003713">
    <property type="term" value="F:transcription coactivator activity"/>
    <property type="evidence" value="ECO:0007669"/>
    <property type="project" value="TreeGrafter"/>
</dbReference>
<dbReference type="SUPFAM" id="SSF57903">
    <property type="entry name" value="FYVE/PHD zinc finger"/>
    <property type="match status" value="1"/>
</dbReference>
<keyword evidence="2" id="KW-0479">Metal-binding</keyword>
<dbReference type="Proteomes" id="UP000821866">
    <property type="component" value="Chromosome 6"/>
</dbReference>
<evidence type="ECO:0000313" key="13">
    <source>
        <dbReference type="Proteomes" id="UP000821866"/>
    </source>
</evidence>
<proteinExistence type="predicted"/>